<keyword evidence="1" id="KW-0805">Transcription regulation</keyword>
<evidence type="ECO:0000259" key="4">
    <source>
        <dbReference type="PROSITE" id="PS01124"/>
    </source>
</evidence>
<evidence type="ECO:0000313" key="5">
    <source>
        <dbReference type="EMBL" id="ATC63312.1"/>
    </source>
</evidence>
<dbReference type="GO" id="GO:0043565">
    <property type="term" value="F:sequence-specific DNA binding"/>
    <property type="evidence" value="ECO:0007669"/>
    <property type="project" value="InterPro"/>
</dbReference>
<dbReference type="AlphaFoldDB" id="A0A290QHH5"/>
<dbReference type="Gene3D" id="1.10.10.60">
    <property type="entry name" value="Homeodomain-like"/>
    <property type="match status" value="1"/>
</dbReference>
<organism evidence="5 6">
    <name type="scientific">Nibricoccus aquaticus</name>
    <dbReference type="NCBI Taxonomy" id="2576891"/>
    <lineage>
        <taxon>Bacteria</taxon>
        <taxon>Pseudomonadati</taxon>
        <taxon>Verrucomicrobiota</taxon>
        <taxon>Opitutia</taxon>
        <taxon>Opitutales</taxon>
        <taxon>Opitutaceae</taxon>
        <taxon>Nibricoccus</taxon>
    </lineage>
</organism>
<dbReference type="Proteomes" id="UP000217265">
    <property type="component" value="Chromosome"/>
</dbReference>
<dbReference type="KEGG" id="vbh:CMV30_04720"/>
<protein>
    <recommendedName>
        <fullName evidence="4">HTH araC/xylS-type domain-containing protein</fullName>
    </recommendedName>
</protein>
<dbReference type="InterPro" id="IPR009057">
    <property type="entry name" value="Homeodomain-like_sf"/>
</dbReference>
<dbReference type="EMBL" id="CP023344">
    <property type="protein sequence ID" value="ATC63312.1"/>
    <property type="molecule type" value="Genomic_DNA"/>
</dbReference>
<reference evidence="5 6" key="1">
    <citation type="submission" date="2017-09" db="EMBL/GenBank/DDBJ databases">
        <title>Complete genome sequence of Verrucomicrobial strain HZ-65, isolated from freshwater.</title>
        <authorList>
            <person name="Choi A."/>
        </authorList>
    </citation>
    <scope>NUCLEOTIDE SEQUENCE [LARGE SCALE GENOMIC DNA]</scope>
    <source>
        <strain evidence="5 6">HZ-65</strain>
    </source>
</reference>
<keyword evidence="2" id="KW-0238">DNA-binding</keyword>
<gene>
    <name evidence="5" type="ORF">CMV30_04720</name>
</gene>
<dbReference type="PROSITE" id="PS01124">
    <property type="entry name" value="HTH_ARAC_FAMILY_2"/>
    <property type="match status" value="1"/>
</dbReference>
<dbReference type="InterPro" id="IPR018060">
    <property type="entry name" value="HTH_AraC"/>
</dbReference>
<name>A0A290QHH5_9BACT</name>
<evidence type="ECO:0000256" key="3">
    <source>
        <dbReference type="ARBA" id="ARBA00023163"/>
    </source>
</evidence>
<dbReference type="SMART" id="SM00342">
    <property type="entry name" value="HTH_ARAC"/>
    <property type="match status" value="1"/>
</dbReference>
<evidence type="ECO:0000256" key="2">
    <source>
        <dbReference type="ARBA" id="ARBA00023125"/>
    </source>
</evidence>
<dbReference type="Pfam" id="PF12833">
    <property type="entry name" value="HTH_18"/>
    <property type="match status" value="1"/>
</dbReference>
<feature type="domain" description="HTH araC/xylS-type" evidence="4">
    <location>
        <begin position="147"/>
        <end position="246"/>
    </location>
</feature>
<evidence type="ECO:0000313" key="6">
    <source>
        <dbReference type="Proteomes" id="UP000217265"/>
    </source>
</evidence>
<proteinExistence type="predicted"/>
<keyword evidence="6" id="KW-1185">Reference proteome</keyword>
<evidence type="ECO:0000256" key="1">
    <source>
        <dbReference type="ARBA" id="ARBA00023015"/>
    </source>
</evidence>
<sequence>MNFILWHMLEGEVDVTASGPPVKAGKGSWMVLVPGLGRRTQSFSPKSRIISIHFAVEVGSAKWEGPSVAVLKGNPELEAAAEVLEQFTYKKHADGIPPGGPILSISSFEEQIEVREKIWAFWRILAPQIATAGIRLRAPDLTHPLMAKSMTLIESWPMAANWNRRKVSQAVGVSASQLDRIWRDTCGQTPFQFWSQRRLLYACSQLQSMERGVKEIAHELGFVHLSQFSNWFRRHQHTSPRTYRYTFSG</sequence>
<keyword evidence="3" id="KW-0804">Transcription</keyword>
<dbReference type="SUPFAM" id="SSF46689">
    <property type="entry name" value="Homeodomain-like"/>
    <property type="match status" value="1"/>
</dbReference>
<dbReference type="PANTHER" id="PTHR43280:SF2">
    <property type="entry name" value="HTH-TYPE TRANSCRIPTIONAL REGULATOR EXSA"/>
    <property type="match status" value="1"/>
</dbReference>
<accession>A0A290QHH5</accession>
<dbReference type="PANTHER" id="PTHR43280">
    <property type="entry name" value="ARAC-FAMILY TRANSCRIPTIONAL REGULATOR"/>
    <property type="match status" value="1"/>
</dbReference>
<dbReference type="GO" id="GO:0003700">
    <property type="term" value="F:DNA-binding transcription factor activity"/>
    <property type="evidence" value="ECO:0007669"/>
    <property type="project" value="InterPro"/>
</dbReference>